<dbReference type="EMBL" id="CP086357">
    <property type="protein sequence ID" value="UNI19216.1"/>
    <property type="molecule type" value="Genomic_DNA"/>
</dbReference>
<feature type="region of interest" description="Disordered" evidence="1">
    <location>
        <begin position="1"/>
        <end position="26"/>
    </location>
</feature>
<organism evidence="2 3">
    <name type="scientific">Purpureocillium takamizusanense</name>
    <dbReference type="NCBI Taxonomy" id="2060973"/>
    <lineage>
        <taxon>Eukaryota</taxon>
        <taxon>Fungi</taxon>
        <taxon>Dikarya</taxon>
        <taxon>Ascomycota</taxon>
        <taxon>Pezizomycotina</taxon>
        <taxon>Sordariomycetes</taxon>
        <taxon>Hypocreomycetidae</taxon>
        <taxon>Hypocreales</taxon>
        <taxon>Ophiocordycipitaceae</taxon>
        <taxon>Purpureocillium</taxon>
    </lineage>
</organism>
<gene>
    <name evidence="2" type="ORF">JDV02_005416</name>
</gene>
<evidence type="ECO:0000313" key="2">
    <source>
        <dbReference type="EMBL" id="UNI19216.1"/>
    </source>
</evidence>
<feature type="compositionally biased region" description="Low complexity" evidence="1">
    <location>
        <begin position="14"/>
        <end position="26"/>
    </location>
</feature>
<protein>
    <submittedName>
        <fullName evidence="2">Uncharacterized protein</fullName>
    </submittedName>
</protein>
<dbReference type="RefSeq" id="XP_047842697.1">
    <property type="nucleotide sequence ID" value="XM_047986714.1"/>
</dbReference>
<evidence type="ECO:0000313" key="3">
    <source>
        <dbReference type="Proteomes" id="UP000829364"/>
    </source>
</evidence>
<evidence type="ECO:0000256" key="1">
    <source>
        <dbReference type="SAM" id="MobiDB-lite"/>
    </source>
</evidence>
<dbReference type="Proteomes" id="UP000829364">
    <property type="component" value="Chromosome 4"/>
</dbReference>
<reference evidence="2" key="1">
    <citation type="submission" date="2021-11" db="EMBL/GenBank/DDBJ databases">
        <title>Purpureocillium_takamizusanense_genome.</title>
        <authorList>
            <person name="Nguyen N.-H."/>
        </authorList>
    </citation>
    <scope>NUCLEOTIDE SEQUENCE</scope>
    <source>
        <strain evidence="2">PT3</strain>
    </source>
</reference>
<accession>A0A9Q8QI01</accession>
<dbReference type="AlphaFoldDB" id="A0A9Q8QI01"/>
<sequence>MSLAPPAGRELANDDNNNNINNNNNNVSDTWHLCVYAFDVKPSSASRWDSGKTPSCRGLVADECVDQLSKDAAASYARDSCPAFDTKPACLPDGHGLVAVR</sequence>
<keyword evidence="3" id="KW-1185">Reference proteome</keyword>
<dbReference type="GeneID" id="72067365"/>
<proteinExistence type="predicted"/>
<name>A0A9Q8QI01_9HYPO</name>
<dbReference type="KEGG" id="ptkz:JDV02_005416"/>
<dbReference type="OrthoDB" id="4923158at2759"/>